<proteinExistence type="predicted"/>
<dbReference type="PANTHER" id="PTHR24060">
    <property type="entry name" value="METABOTROPIC GLUTAMATE RECEPTOR"/>
    <property type="match status" value="1"/>
</dbReference>
<dbReference type="InterPro" id="IPR028082">
    <property type="entry name" value="Peripla_BP_I"/>
</dbReference>
<dbReference type="GO" id="GO:0016020">
    <property type="term" value="C:membrane"/>
    <property type="evidence" value="ECO:0007669"/>
    <property type="project" value="UniProtKB-SubCell"/>
</dbReference>
<dbReference type="Pfam" id="PF01094">
    <property type="entry name" value="ANF_receptor"/>
    <property type="match status" value="1"/>
</dbReference>
<keyword evidence="2" id="KW-0812">Transmembrane</keyword>
<evidence type="ECO:0000256" key="3">
    <source>
        <dbReference type="ARBA" id="ARBA00022989"/>
    </source>
</evidence>
<feature type="region of interest" description="Disordered" evidence="7">
    <location>
        <begin position="89"/>
        <end position="157"/>
    </location>
</feature>
<dbReference type="Gene3D" id="3.40.50.2300">
    <property type="match status" value="2"/>
</dbReference>
<organism evidence="9">
    <name type="scientific">Arion vulgaris</name>
    <dbReference type="NCBI Taxonomy" id="1028688"/>
    <lineage>
        <taxon>Eukaryota</taxon>
        <taxon>Metazoa</taxon>
        <taxon>Spiralia</taxon>
        <taxon>Lophotrochozoa</taxon>
        <taxon>Mollusca</taxon>
        <taxon>Gastropoda</taxon>
        <taxon>Heterobranchia</taxon>
        <taxon>Euthyneura</taxon>
        <taxon>Panpulmonata</taxon>
        <taxon>Eupulmonata</taxon>
        <taxon>Stylommatophora</taxon>
        <taxon>Helicina</taxon>
        <taxon>Arionoidea</taxon>
        <taxon>Arionidae</taxon>
        <taxon>Arion</taxon>
    </lineage>
</organism>
<evidence type="ECO:0000256" key="2">
    <source>
        <dbReference type="ARBA" id="ARBA00022692"/>
    </source>
</evidence>
<evidence type="ECO:0000313" key="9">
    <source>
        <dbReference type="EMBL" id="CEK86459.1"/>
    </source>
</evidence>
<dbReference type="InterPro" id="IPR000337">
    <property type="entry name" value="GPCR_3"/>
</dbReference>
<feature type="non-terminal residue" evidence="9">
    <location>
        <position position="488"/>
    </location>
</feature>
<feature type="region of interest" description="Disordered" evidence="7">
    <location>
        <begin position="1"/>
        <end position="20"/>
    </location>
</feature>
<gene>
    <name evidence="9" type="primary">ORF153910</name>
</gene>
<dbReference type="InterPro" id="IPR001828">
    <property type="entry name" value="ANF_lig-bd_rcpt"/>
</dbReference>
<feature type="compositionally biased region" description="Basic and acidic residues" evidence="7">
    <location>
        <begin position="89"/>
        <end position="108"/>
    </location>
</feature>
<dbReference type="InterPro" id="IPR050726">
    <property type="entry name" value="mGluR"/>
</dbReference>
<accession>A0A0B7AZH0</accession>
<dbReference type="SUPFAM" id="SSF53822">
    <property type="entry name" value="Periplasmic binding protein-like I"/>
    <property type="match status" value="1"/>
</dbReference>
<dbReference type="PRINTS" id="PR00248">
    <property type="entry name" value="GPCRMGR"/>
</dbReference>
<dbReference type="GO" id="GO:0004930">
    <property type="term" value="F:G protein-coupled receptor activity"/>
    <property type="evidence" value="ECO:0007669"/>
    <property type="project" value="InterPro"/>
</dbReference>
<evidence type="ECO:0000256" key="7">
    <source>
        <dbReference type="SAM" id="MobiDB-lite"/>
    </source>
</evidence>
<keyword evidence="4" id="KW-0472">Membrane</keyword>
<evidence type="ECO:0000256" key="1">
    <source>
        <dbReference type="ARBA" id="ARBA00004141"/>
    </source>
</evidence>
<feature type="compositionally biased region" description="Polar residues" evidence="7">
    <location>
        <begin position="145"/>
        <end position="157"/>
    </location>
</feature>
<evidence type="ECO:0000256" key="6">
    <source>
        <dbReference type="ARBA" id="ARBA00023180"/>
    </source>
</evidence>
<reference evidence="9" key="1">
    <citation type="submission" date="2014-12" db="EMBL/GenBank/DDBJ databases">
        <title>Insight into the proteome of Arion vulgaris.</title>
        <authorList>
            <person name="Aradska J."/>
            <person name="Bulat T."/>
            <person name="Smidak R."/>
            <person name="Sarate P."/>
            <person name="Gangsoo J."/>
            <person name="Sialana F."/>
            <person name="Bilban M."/>
            <person name="Lubec G."/>
        </authorList>
    </citation>
    <scope>NUCLEOTIDE SEQUENCE</scope>
    <source>
        <tissue evidence="9">Skin</tissue>
    </source>
</reference>
<dbReference type="EMBL" id="HACG01039594">
    <property type="protein sequence ID" value="CEK86459.1"/>
    <property type="molecule type" value="Transcribed_RNA"/>
</dbReference>
<dbReference type="AlphaFoldDB" id="A0A0B7AZH0"/>
<dbReference type="FunFam" id="3.40.50.2300:FF:000145">
    <property type="entry name" value="Glutamate receptor, metabotropic"/>
    <property type="match status" value="1"/>
</dbReference>
<comment type="subcellular location">
    <subcellularLocation>
        <location evidence="1">Membrane</location>
        <topology evidence="1">Multi-pass membrane protein</topology>
    </subcellularLocation>
</comment>
<feature type="domain" description="Receptor ligand binding region" evidence="8">
    <location>
        <begin position="201"/>
        <end position="486"/>
    </location>
</feature>
<keyword evidence="6" id="KW-0325">Glycoprotein</keyword>
<sequence length="488" mass="54042">ENEKMKIYNNNSNNSNNAQNETSIYSVSNGVLDPKFRVEDDSVILNDTVYSSNRTTTYRTSTGFEEYNFPEVLSPERLGLRKRDVTVETDFRESQNKKKGYSKTDLHGKHGTRVPLYTSDIASGNESRGFQSDHVSGERYRRQGPATSSTPLGANNRNIRARVEGDVIIGALFPLHHAPTQKTAYNRQCGEIREQYGVQRVEAFIMMIEQINRDPSILPHIKLGWDIRDSCWYSAIALENSIDFIKDAIASQSRNSNVDSASVPASADLNSPLLPPSLVSLSRGKEGTKSCMDNKNLKPIIGLVGPGSSEATIQVQNLLQIFNIPQIGYSATTIDLSDKSHFKYFLRVVPPDRYQAQALVDLLIKFNWTYISTVHSDGNYGFRGMEKFTDLAKAKGVCIAVSDNVASTAEEAAFDSVLDNLLEVPNASVVVCFCEGNTVKNLLLAIRRRNLEGRFLFIGSDGWGNRLDVVEGLETTAAGGISIKLYSP</sequence>
<keyword evidence="5" id="KW-0675">Receptor</keyword>
<name>A0A0B7AZH0_9EUPU</name>
<evidence type="ECO:0000256" key="4">
    <source>
        <dbReference type="ARBA" id="ARBA00023136"/>
    </source>
</evidence>
<evidence type="ECO:0000259" key="8">
    <source>
        <dbReference type="Pfam" id="PF01094"/>
    </source>
</evidence>
<evidence type="ECO:0000256" key="5">
    <source>
        <dbReference type="ARBA" id="ARBA00023170"/>
    </source>
</evidence>
<feature type="non-terminal residue" evidence="9">
    <location>
        <position position="1"/>
    </location>
</feature>
<feature type="compositionally biased region" description="Polar residues" evidence="7">
    <location>
        <begin position="120"/>
        <end position="134"/>
    </location>
</feature>
<keyword evidence="3" id="KW-1133">Transmembrane helix</keyword>
<protein>
    <recommendedName>
        <fullName evidence="8">Receptor ligand binding region domain-containing protein</fullName>
    </recommendedName>
</protein>